<organism evidence="5 6">
    <name type="scientific">Diplogelasinospora grovesii</name>
    <dbReference type="NCBI Taxonomy" id="303347"/>
    <lineage>
        <taxon>Eukaryota</taxon>
        <taxon>Fungi</taxon>
        <taxon>Dikarya</taxon>
        <taxon>Ascomycota</taxon>
        <taxon>Pezizomycotina</taxon>
        <taxon>Sordariomycetes</taxon>
        <taxon>Sordariomycetidae</taxon>
        <taxon>Sordariales</taxon>
        <taxon>Diplogelasinosporaceae</taxon>
        <taxon>Diplogelasinospora</taxon>
    </lineage>
</organism>
<name>A0AAN6NJK2_9PEZI</name>
<evidence type="ECO:0000256" key="2">
    <source>
        <dbReference type="ARBA" id="ARBA00022763"/>
    </source>
</evidence>
<dbReference type="GO" id="GO:0031297">
    <property type="term" value="P:replication fork processing"/>
    <property type="evidence" value="ECO:0007669"/>
    <property type="project" value="TreeGrafter"/>
</dbReference>
<dbReference type="GO" id="GO:0003682">
    <property type="term" value="F:chromatin binding"/>
    <property type="evidence" value="ECO:0007669"/>
    <property type="project" value="TreeGrafter"/>
</dbReference>
<gene>
    <name evidence="5" type="ORF">QBC46DRAFT_250549</name>
</gene>
<dbReference type="GO" id="GO:0003677">
    <property type="term" value="F:DNA binding"/>
    <property type="evidence" value="ECO:0007669"/>
    <property type="project" value="UniProtKB-KW"/>
</dbReference>
<comment type="caution">
    <text evidence="5">The sequence shown here is derived from an EMBL/GenBank/DDBJ whole genome shotgun (WGS) entry which is preliminary data.</text>
</comment>
<evidence type="ECO:0000256" key="1">
    <source>
        <dbReference type="ARBA" id="ARBA00006612"/>
    </source>
</evidence>
<sequence length="108" mass="12302">MADESEEDVRERLKAALWFAVGKMVDEESLKRNRNATPQFIGALTEMVWSQIESIAIDVESFSRHAGRTTVTTDDVLLLARRNSDLHGMIKDEVDRLKAAKVKEKTKR</sequence>
<dbReference type="PANTHER" id="PTHR22980">
    <property type="entry name" value="CORTISTATIN"/>
    <property type="match status" value="1"/>
</dbReference>
<dbReference type="CDD" id="cd22919">
    <property type="entry name" value="HFD_CENP-S"/>
    <property type="match status" value="1"/>
</dbReference>
<dbReference type="GO" id="GO:0000712">
    <property type="term" value="P:resolution of meiotic recombination intermediates"/>
    <property type="evidence" value="ECO:0007669"/>
    <property type="project" value="TreeGrafter"/>
</dbReference>
<dbReference type="AlphaFoldDB" id="A0AAN6NJK2"/>
<dbReference type="Pfam" id="PF15630">
    <property type="entry name" value="CENP-S"/>
    <property type="match status" value="1"/>
</dbReference>
<dbReference type="EMBL" id="MU853756">
    <property type="protein sequence ID" value="KAK3945188.1"/>
    <property type="molecule type" value="Genomic_DNA"/>
</dbReference>
<accession>A0AAN6NJK2</accession>
<protein>
    <submittedName>
        <fullName evidence="5">Centromere protein S</fullName>
    </submittedName>
</protein>
<dbReference type="GO" id="GO:0071821">
    <property type="term" value="C:FANCM-MHF complex"/>
    <property type="evidence" value="ECO:0007669"/>
    <property type="project" value="InterPro"/>
</dbReference>
<keyword evidence="3" id="KW-0238">DNA-binding</keyword>
<comment type="similarity">
    <text evidence="1">Belongs to the TAF9 family. CENP-S/MHF1 subfamily.</text>
</comment>
<dbReference type="InterPro" id="IPR009072">
    <property type="entry name" value="Histone-fold"/>
</dbReference>
<evidence type="ECO:0000256" key="3">
    <source>
        <dbReference type="ARBA" id="ARBA00023125"/>
    </source>
</evidence>
<dbReference type="PANTHER" id="PTHR22980:SF0">
    <property type="entry name" value="CENTROMERE PROTEIN S"/>
    <property type="match status" value="1"/>
</dbReference>
<proteinExistence type="inferred from homology"/>
<dbReference type="Proteomes" id="UP001303473">
    <property type="component" value="Unassembled WGS sequence"/>
</dbReference>
<keyword evidence="6" id="KW-1185">Reference proteome</keyword>
<dbReference type="GO" id="GO:0006281">
    <property type="term" value="P:DNA repair"/>
    <property type="evidence" value="ECO:0007669"/>
    <property type="project" value="UniProtKB-KW"/>
</dbReference>
<dbReference type="GO" id="GO:0046982">
    <property type="term" value="F:protein heterodimerization activity"/>
    <property type="evidence" value="ECO:0007669"/>
    <property type="project" value="InterPro"/>
</dbReference>
<keyword evidence="2" id="KW-0227">DNA damage</keyword>
<reference evidence="6" key="1">
    <citation type="journal article" date="2023" name="Mol. Phylogenet. Evol.">
        <title>Genome-scale phylogeny and comparative genomics of the fungal order Sordariales.</title>
        <authorList>
            <person name="Hensen N."/>
            <person name="Bonometti L."/>
            <person name="Westerberg I."/>
            <person name="Brannstrom I.O."/>
            <person name="Guillou S."/>
            <person name="Cros-Aarteil S."/>
            <person name="Calhoun S."/>
            <person name="Haridas S."/>
            <person name="Kuo A."/>
            <person name="Mondo S."/>
            <person name="Pangilinan J."/>
            <person name="Riley R."/>
            <person name="LaButti K."/>
            <person name="Andreopoulos B."/>
            <person name="Lipzen A."/>
            <person name="Chen C."/>
            <person name="Yan M."/>
            <person name="Daum C."/>
            <person name="Ng V."/>
            <person name="Clum A."/>
            <person name="Steindorff A."/>
            <person name="Ohm R.A."/>
            <person name="Martin F."/>
            <person name="Silar P."/>
            <person name="Natvig D.O."/>
            <person name="Lalanne C."/>
            <person name="Gautier V."/>
            <person name="Ament-Velasquez S.L."/>
            <person name="Kruys A."/>
            <person name="Hutchinson M.I."/>
            <person name="Powell A.J."/>
            <person name="Barry K."/>
            <person name="Miller A.N."/>
            <person name="Grigoriev I.V."/>
            <person name="Debuchy R."/>
            <person name="Gladieux P."/>
            <person name="Hiltunen Thoren M."/>
            <person name="Johannesson H."/>
        </authorList>
    </citation>
    <scope>NUCLEOTIDE SEQUENCE [LARGE SCALE GENOMIC DNA]</scope>
    <source>
        <strain evidence="6">CBS 340.73</strain>
    </source>
</reference>
<dbReference type="InterPro" id="IPR029003">
    <property type="entry name" value="CENP-S/Mhf1"/>
</dbReference>
<evidence type="ECO:0000313" key="6">
    <source>
        <dbReference type="Proteomes" id="UP001303473"/>
    </source>
</evidence>
<evidence type="ECO:0000256" key="4">
    <source>
        <dbReference type="ARBA" id="ARBA00023204"/>
    </source>
</evidence>
<dbReference type="Gene3D" id="1.10.20.10">
    <property type="entry name" value="Histone, subunit A"/>
    <property type="match status" value="1"/>
</dbReference>
<dbReference type="SUPFAM" id="SSF47113">
    <property type="entry name" value="Histone-fold"/>
    <property type="match status" value="1"/>
</dbReference>
<evidence type="ECO:0000313" key="5">
    <source>
        <dbReference type="EMBL" id="KAK3945188.1"/>
    </source>
</evidence>
<keyword evidence="4" id="KW-0234">DNA repair</keyword>